<organism evidence="1 2">
    <name type="scientific">Deinococcus radiopugnans ATCC 19172</name>
    <dbReference type="NCBI Taxonomy" id="585398"/>
    <lineage>
        <taxon>Bacteria</taxon>
        <taxon>Thermotogati</taxon>
        <taxon>Deinococcota</taxon>
        <taxon>Deinococci</taxon>
        <taxon>Deinococcales</taxon>
        <taxon>Deinococcaceae</taxon>
        <taxon>Deinococcus</taxon>
    </lineage>
</organism>
<sequence length="31" mass="3356">MNDLVLVVEVVEFVAEMLLDSAVPLDPLSVV</sequence>
<dbReference type="EMBL" id="JACHEW010000027">
    <property type="protein sequence ID" value="MBB6018269.1"/>
    <property type="molecule type" value="Genomic_DNA"/>
</dbReference>
<name>A0ABR6NW49_9DEIO</name>
<accession>A0ABR6NW49</accession>
<keyword evidence="2" id="KW-1185">Reference proteome</keyword>
<evidence type="ECO:0000313" key="1">
    <source>
        <dbReference type="EMBL" id="MBB6018269.1"/>
    </source>
</evidence>
<proteinExistence type="predicted"/>
<gene>
    <name evidence="1" type="ORF">HNQ04_003547</name>
</gene>
<comment type="caution">
    <text evidence="1">The sequence shown here is derived from an EMBL/GenBank/DDBJ whole genome shotgun (WGS) entry which is preliminary data.</text>
</comment>
<evidence type="ECO:0000313" key="2">
    <source>
        <dbReference type="Proteomes" id="UP000629870"/>
    </source>
</evidence>
<dbReference type="Proteomes" id="UP000629870">
    <property type="component" value="Unassembled WGS sequence"/>
</dbReference>
<protein>
    <submittedName>
        <fullName evidence="1">Uncharacterized protein</fullName>
    </submittedName>
</protein>
<reference evidence="1 2" key="1">
    <citation type="submission" date="2020-08" db="EMBL/GenBank/DDBJ databases">
        <title>Genomic Encyclopedia of Type Strains, Phase IV (KMG-IV): sequencing the most valuable type-strain genomes for metagenomic binning, comparative biology and taxonomic classification.</title>
        <authorList>
            <person name="Goeker M."/>
        </authorList>
    </citation>
    <scope>NUCLEOTIDE SEQUENCE [LARGE SCALE GENOMIC DNA]</scope>
    <source>
        <strain evidence="1 2">DSM 12027</strain>
    </source>
</reference>